<keyword evidence="1" id="KW-0489">Methyltransferase</keyword>
<keyword evidence="1" id="KW-0808">Transferase</keyword>
<keyword evidence="2" id="KW-1185">Reference proteome</keyword>
<evidence type="ECO:0000313" key="1">
    <source>
        <dbReference type="EMBL" id="SEL96282.1"/>
    </source>
</evidence>
<dbReference type="EMBL" id="FNZR01000015">
    <property type="protein sequence ID" value="SEL96282.1"/>
    <property type="molecule type" value="Genomic_DNA"/>
</dbReference>
<accession>A0A1H7UGU7</accession>
<dbReference type="Proteomes" id="UP000198916">
    <property type="component" value="Unassembled WGS sequence"/>
</dbReference>
<protein>
    <submittedName>
        <fullName evidence="1">Predicted O-methyltransferase YrrM</fullName>
    </submittedName>
</protein>
<dbReference type="SUPFAM" id="SSF53335">
    <property type="entry name" value="S-adenosyl-L-methionine-dependent methyltransferases"/>
    <property type="match status" value="1"/>
</dbReference>
<dbReference type="AlphaFoldDB" id="A0A1H7UGU7"/>
<dbReference type="GO" id="GO:0032259">
    <property type="term" value="P:methylation"/>
    <property type="evidence" value="ECO:0007669"/>
    <property type="project" value="UniProtKB-KW"/>
</dbReference>
<sequence>MAAIFIERDYNSRFLCKFDSTMNETINQSFPKAYHAIDEETRQLGFTMPSDVQTCALLRTLAASKPGGRLLELGTGSGLATAWILDGMDDTSTLVSFDHNDALLAIARKHLGNDERLSLVLSDGAEWVHANTGQSFDFIFADTWHGKYLLLDEVLAMLRPGGLYIVDDMLPQTNWPEGHQEKALALIQHLEGRNDIWIVKQHWATGIIIGVKRWAGDVNNSIADNDIDNATIEK</sequence>
<dbReference type="Pfam" id="PF13578">
    <property type="entry name" value="Methyltransf_24"/>
    <property type="match status" value="1"/>
</dbReference>
<evidence type="ECO:0000313" key="2">
    <source>
        <dbReference type="Proteomes" id="UP000198916"/>
    </source>
</evidence>
<dbReference type="PANTHER" id="PTHR43167">
    <property type="entry name" value="PUTATIVE (AFU_ORTHOLOGUE AFUA_6G01830)-RELATED"/>
    <property type="match status" value="1"/>
</dbReference>
<dbReference type="GO" id="GO:0008168">
    <property type="term" value="F:methyltransferase activity"/>
    <property type="evidence" value="ECO:0007669"/>
    <property type="project" value="UniProtKB-KW"/>
</dbReference>
<reference evidence="2" key="1">
    <citation type="submission" date="2016-10" db="EMBL/GenBank/DDBJ databases">
        <authorList>
            <person name="Varghese N."/>
            <person name="Submissions S."/>
        </authorList>
    </citation>
    <scope>NUCLEOTIDE SEQUENCE [LARGE SCALE GENOMIC DNA]</scope>
    <source>
        <strain evidence="2">Jip14</strain>
    </source>
</reference>
<dbReference type="STRING" id="332977.SAMN05421740_11569"/>
<dbReference type="InterPro" id="IPR029063">
    <property type="entry name" value="SAM-dependent_MTases_sf"/>
</dbReference>
<organism evidence="1 2">
    <name type="scientific">Parapedobacter koreensis</name>
    <dbReference type="NCBI Taxonomy" id="332977"/>
    <lineage>
        <taxon>Bacteria</taxon>
        <taxon>Pseudomonadati</taxon>
        <taxon>Bacteroidota</taxon>
        <taxon>Sphingobacteriia</taxon>
        <taxon>Sphingobacteriales</taxon>
        <taxon>Sphingobacteriaceae</taxon>
        <taxon>Parapedobacter</taxon>
    </lineage>
</organism>
<dbReference type="PANTHER" id="PTHR43167:SF1">
    <property type="entry name" value="PUTATIVE (AFU_ORTHOLOGUE AFUA_6G01830)-RELATED"/>
    <property type="match status" value="1"/>
</dbReference>
<proteinExistence type="predicted"/>
<dbReference type="Gene3D" id="3.40.50.150">
    <property type="entry name" value="Vaccinia Virus protein VP39"/>
    <property type="match status" value="1"/>
</dbReference>
<dbReference type="CDD" id="cd02440">
    <property type="entry name" value="AdoMet_MTases"/>
    <property type="match status" value="1"/>
</dbReference>
<name>A0A1H7UGU7_9SPHI</name>
<gene>
    <name evidence="1" type="ORF">SAMN05421740_11569</name>
</gene>